<organism evidence="2 3">
    <name type="scientific">Mucuna pruriens</name>
    <name type="common">Velvet bean</name>
    <name type="synonym">Dolichos pruriens</name>
    <dbReference type="NCBI Taxonomy" id="157652"/>
    <lineage>
        <taxon>Eukaryota</taxon>
        <taxon>Viridiplantae</taxon>
        <taxon>Streptophyta</taxon>
        <taxon>Embryophyta</taxon>
        <taxon>Tracheophyta</taxon>
        <taxon>Spermatophyta</taxon>
        <taxon>Magnoliopsida</taxon>
        <taxon>eudicotyledons</taxon>
        <taxon>Gunneridae</taxon>
        <taxon>Pentapetalae</taxon>
        <taxon>rosids</taxon>
        <taxon>fabids</taxon>
        <taxon>Fabales</taxon>
        <taxon>Fabaceae</taxon>
        <taxon>Papilionoideae</taxon>
        <taxon>50 kb inversion clade</taxon>
        <taxon>NPAAA clade</taxon>
        <taxon>indigoferoid/millettioid clade</taxon>
        <taxon>Phaseoleae</taxon>
        <taxon>Mucuna</taxon>
    </lineage>
</organism>
<gene>
    <name evidence="2" type="ORF">CR513_38046</name>
</gene>
<protein>
    <submittedName>
        <fullName evidence="2">Uncharacterized protein</fullName>
    </submittedName>
</protein>
<proteinExistence type="predicted"/>
<evidence type="ECO:0000313" key="3">
    <source>
        <dbReference type="Proteomes" id="UP000257109"/>
    </source>
</evidence>
<reference evidence="2" key="1">
    <citation type="submission" date="2018-05" db="EMBL/GenBank/DDBJ databases">
        <title>Draft genome of Mucuna pruriens seed.</title>
        <authorList>
            <person name="Nnadi N.E."/>
            <person name="Vos R."/>
            <person name="Hasami M.H."/>
            <person name="Devisetty U.K."/>
            <person name="Aguiy J.C."/>
        </authorList>
    </citation>
    <scope>NUCLEOTIDE SEQUENCE [LARGE SCALE GENOMIC DNA]</scope>
    <source>
        <strain evidence="2">JCA_2017</strain>
    </source>
</reference>
<dbReference type="AlphaFoldDB" id="A0A371FT18"/>
<feature type="non-terminal residue" evidence="2">
    <location>
        <position position="1"/>
    </location>
</feature>
<keyword evidence="3" id="KW-1185">Reference proteome</keyword>
<name>A0A371FT18_MUCPR</name>
<sequence>MEEVPCRENREHNFKEEPCNEQRRRNDYSSHHPYAEEHKRAPMDLLKYHIPPFNGYSGNSFLGKFAKEGGDTLILGRTSNKRCRQGSY</sequence>
<dbReference type="Proteomes" id="UP000257109">
    <property type="component" value="Unassembled WGS sequence"/>
</dbReference>
<evidence type="ECO:0000313" key="2">
    <source>
        <dbReference type="EMBL" id="RDX81300.1"/>
    </source>
</evidence>
<evidence type="ECO:0000256" key="1">
    <source>
        <dbReference type="SAM" id="MobiDB-lite"/>
    </source>
</evidence>
<dbReference type="EMBL" id="QJKJ01007963">
    <property type="protein sequence ID" value="RDX81300.1"/>
    <property type="molecule type" value="Genomic_DNA"/>
</dbReference>
<accession>A0A371FT18</accession>
<feature type="region of interest" description="Disordered" evidence="1">
    <location>
        <begin position="1"/>
        <end position="35"/>
    </location>
</feature>
<comment type="caution">
    <text evidence="2">The sequence shown here is derived from an EMBL/GenBank/DDBJ whole genome shotgun (WGS) entry which is preliminary data.</text>
</comment>